<evidence type="ECO:0000313" key="7">
    <source>
        <dbReference type="EMBL" id="MBC1485064.1"/>
    </source>
</evidence>
<dbReference type="CDD" id="cd07377">
    <property type="entry name" value="WHTH_GntR"/>
    <property type="match status" value="1"/>
</dbReference>
<dbReference type="InterPro" id="IPR050679">
    <property type="entry name" value="Bact_HTH_transcr_reg"/>
</dbReference>
<accession>A0A7X0WZZ6</accession>
<evidence type="ECO:0000256" key="2">
    <source>
        <dbReference type="ARBA" id="ARBA00023125"/>
    </source>
</evidence>
<dbReference type="NCBIfam" id="TIGR02404">
    <property type="entry name" value="trehalos_R_Bsub"/>
    <property type="match status" value="1"/>
</dbReference>
<evidence type="ECO:0000313" key="6">
    <source>
        <dbReference type="EMBL" id="KKD43913.1"/>
    </source>
</evidence>
<keyword evidence="3" id="KW-0804">Transcription</keyword>
<evidence type="ECO:0000313" key="9">
    <source>
        <dbReference type="Proteomes" id="UP000523362"/>
    </source>
</evidence>
<dbReference type="PROSITE" id="PS50949">
    <property type="entry name" value="HTH_GNTR"/>
    <property type="match status" value="1"/>
</dbReference>
<protein>
    <recommendedName>
        <fullName evidence="4">Trehalose operon repressor</fullName>
    </recommendedName>
</protein>
<dbReference type="InterPro" id="IPR036388">
    <property type="entry name" value="WH-like_DNA-bd_sf"/>
</dbReference>
<dbReference type="InterPro" id="IPR011663">
    <property type="entry name" value="UTRA"/>
</dbReference>
<reference evidence="7 9" key="2">
    <citation type="submission" date="2020-03" db="EMBL/GenBank/DDBJ databases">
        <title>Soil Listeria distribution.</title>
        <authorList>
            <person name="Liao J."/>
            <person name="Wiedmann M."/>
        </authorList>
    </citation>
    <scope>NUCLEOTIDE SEQUENCE [LARGE SCALE GENOMIC DNA]</scope>
    <source>
        <strain evidence="7 9">FSL L7-1560</strain>
    </source>
</reference>
<dbReference type="Pfam" id="PF00392">
    <property type="entry name" value="GntR"/>
    <property type="match status" value="1"/>
</dbReference>
<dbReference type="Proteomes" id="UP000033536">
    <property type="component" value="Unassembled WGS sequence"/>
</dbReference>
<reference evidence="6 8" key="1">
    <citation type="submission" date="2015-02" db="EMBL/GenBank/DDBJ databases">
        <title>Sequencing of Listeria spp. dairy environmental strains.</title>
        <authorList>
            <person name="Muhterem-Uyar M."/>
            <person name="Wagner M."/>
            <person name="Schmitz-Esser S."/>
            <person name="Stessl B."/>
        </authorList>
    </citation>
    <scope>NUCLEOTIDE SEQUENCE [LARGE SCALE GENOMIC DNA]</scope>
    <source>
        <strain evidence="6 8">7KSM</strain>
    </source>
</reference>
<sequence>MNKKNKFFDIYLELEQDITSGVYPAGTLLPSENVLAKRFSVSRETIRKALVLLLENGCIQKLQGKGSIVIDRERYSFPVSGLTSFKELQESEHMNATTKVIKNERTTLPDRIADFAGLQRGSSCLEILRVRYLEEEATILDYDYLLDETTEPIENSILEDSLYQYLENEKGYEISYAQKEITVEPLNATDKKYLALHGDTHVVVVKSTVFLKDTTLFQYTESRHRLDKFRFIDFARRR</sequence>
<dbReference type="GO" id="GO:0003677">
    <property type="term" value="F:DNA binding"/>
    <property type="evidence" value="ECO:0007669"/>
    <property type="project" value="UniProtKB-UniRule"/>
</dbReference>
<dbReference type="InterPro" id="IPR028978">
    <property type="entry name" value="Chorismate_lyase_/UTRA_dom_sf"/>
</dbReference>
<gene>
    <name evidence="7" type="primary">treR</name>
    <name evidence="7" type="ORF">HB897_02315</name>
    <name evidence="6" type="ORF">UQ68_13255</name>
</gene>
<dbReference type="Pfam" id="PF07702">
    <property type="entry name" value="UTRA"/>
    <property type="match status" value="1"/>
</dbReference>
<dbReference type="SMART" id="SM00345">
    <property type="entry name" value="HTH_GNTR"/>
    <property type="match status" value="1"/>
</dbReference>
<dbReference type="GO" id="GO:0003700">
    <property type="term" value="F:DNA-binding transcription factor activity"/>
    <property type="evidence" value="ECO:0007669"/>
    <property type="project" value="UniProtKB-UniRule"/>
</dbReference>
<evidence type="ECO:0000256" key="1">
    <source>
        <dbReference type="ARBA" id="ARBA00023015"/>
    </source>
</evidence>
<organism evidence="7 9">
    <name type="scientific">Listeria seeligeri</name>
    <dbReference type="NCBI Taxonomy" id="1640"/>
    <lineage>
        <taxon>Bacteria</taxon>
        <taxon>Bacillati</taxon>
        <taxon>Bacillota</taxon>
        <taxon>Bacilli</taxon>
        <taxon>Bacillales</taxon>
        <taxon>Listeriaceae</taxon>
        <taxon>Listeria</taxon>
    </lineage>
</organism>
<evidence type="ECO:0000256" key="4">
    <source>
        <dbReference type="NCBIfam" id="TIGR02404"/>
    </source>
</evidence>
<dbReference type="PRINTS" id="PR00035">
    <property type="entry name" value="HTHGNTR"/>
</dbReference>
<dbReference type="RefSeq" id="WP_003747358.1">
    <property type="nucleotide sequence ID" value="NZ_CP063071.1"/>
</dbReference>
<dbReference type="InterPro" id="IPR000524">
    <property type="entry name" value="Tscrpt_reg_HTH_GntR"/>
</dbReference>
<keyword evidence="8" id="KW-1185">Reference proteome</keyword>
<dbReference type="EMBL" id="JYOM01000017">
    <property type="protein sequence ID" value="KKD43913.1"/>
    <property type="molecule type" value="Genomic_DNA"/>
</dbReference>
<keyword evidence="1" id="KW-0805">Transcription regulation</keyword>
<keyword evidence="2" id="KW-0238">DNA-binding</keyword>
<dbReference type="SMART" id="SM00866">
    <property type="entry name" value="UTRA"/>
    <property type="match status" value="1"/>
</dbReference>
<dbReference type="EMBL" id="JAARRG010000001">
    <property type="protein sequence ID" value="MBC1485064.1"/>
    <property type="molecule type" value="Genomic_DNA"/>
</dbReference>
<feature type="domain" description="HTH gntR-type" evidence="5">
    <location>
        <begin position="4"/>
        <end position="72"/>
    </location>
</feature>
<dbReference type="SUPFAM" id="SSF46785">
    <property type="entry name" value="Winged helix' DNA-binding domain"/>
    <property type="match status" value="1"/>
</dbReference>
<dbReference type="SUPFAM" id="SSF64288">
    <property type="entry name" value="Chorismate lyase-like"/>
    <property type="match status" value="1"/>
</dbReference>
<comment type="caution">
    <text evidence="7">The sequence shown here is derived from an EMBL/GenBank/DDBJ whole genome shotgun (WGS) entry which is preliminary data.</text>
</comment>
<dbReference type="PANTHER" id="PTHR44846">
    <property type="entry name" value="MANNOSYL-D-GLYCERATE TRANSPORT/METABOLISM SYSTEM REPRESSOR MNGR-RELATED"/>
    <property type="match status" value="1"/>
</dbReference>
<evidence type="ECO:0000313" key="8">
    <source>
        <dbReference type="Proteomes" id="UP000033536"/>
    </source>
</evidence>
<dbReference type="InterPro" id="IPR036390">
    <property type="entry name" value="WH_DNA-bd_sf"/>
</dbReference>
<dbReference type="GO" id="GO:0045892">
    <property type="term" value="P:negative regulation of DNA-templated transcription"/>
    <property type="evidence" value="ECO:0007669"/>
    <property type="project" value="TreeGrafter"/>
</dbReference>
<dbReference type="Gene3D" id="1.10.10.10">
    <property type="entry name" value="Winged helix-like DNA-binding domain superfamily/Winged helix DNA-binding domain"/>
    <property type="match status" value="1"/>
</dbReference>
<dbReference type="Gene3D" id="3.40.1410.10">
    <property type="entry name" value="Chorismate lyase-like"/>
    <property type="match status" value="1"/>
</dbReference>
<dbReference type="InterPro" id="IPR012770">
    <property type="entry name" value="TreR"/>
</dbReference>
<dbReference type="Proteomes" id="UP000523362">
    <property type="component" value="Unassembled WGS sequence"/>
</dbReference>
<dbReference type="AlphaFoldDB" id="A0A7X0WZZ6"/>
<evidence type="ECO:0000259" key="5">
    <source>
        <dbReference type="PROSITE" id="PS50949"/>
    </source>
</evidence>
<dbReference type="PANTHER" id="PTHR44846:SF12">
    <property type="entry name" value="HTH-TYPE TRANSCRIPTIONAL REGULATOR TRER"/>
    <property type="match status" value="1"/>
</dbReference>
<proteinExistence type="predicted"/>
<name>A0A7X0WZZ6_LISSE</name>
<evidence type="ECO:0000256" key="3">
    <source>
        <dbReference type="ARBA" id="ARBA00023163"/>
    </source>
</evidence>